<dbReference type="InterPro" id="IPR037682">
    <property type="entry name" value="TonB_C"/>
</dbReference>
<dbReference type="GO" id="GO:0055085">
    <property type="term" value="P:transmembrane transport"/>
    <property type="evidence" value="ECO:0007669"/>
    <property type="project" value="InterPro"/>
</dbReference>
<sequence length="231" mass="25318">MKKYFSIFVLSALSAYSVQAADTAQQLRKRDRVQLPVLKILPTQDGAAGAELVMLLDIDEKGRVKRRVWQEGKSGNPALRRQAVADAGQPQFTPPKSCEMAEDGQTVCKPVKSYAEYVYWFYGPGDNRAGKAYVLPALRYPAASADEGEEGTVRIAVHISPEGKIVSATVLSDSQMENRPIRLEKAARKAALLGIYLPAIRDGKPVDTRLLLPFKFILPQDKPSESAASAE</sequence>
<feature type="domain" description="TonB C-terminal" evidence="6">
    <location>
        <begin position="125"/>
        <end position="225"/>
    </location>
</feature>
<organism evidence="7 9">
    <name type="scientific">Neisseria elongata subsp. nitroreducens</name>
    <dbReference type="NCBI Taxonomy" id="90367"/>
    <lineage>
        <taxon>Bacteria</taxon>
        <taxon>Pseudomonadati</taxon>
        <taxon>Pseudomonadota</taxon>
        <taxon>Betaproteobacteria</taxon>
        <taxon>Neisseriales</taxon>
        <taxon>Neisseriaceae</taxon>
        <taxon>Neisseria</taxon>
    </lineage>
</organism>
<dbReference type="NCBIfam" id="TIGR01352">
    <property type="entry name" value="tonB_Cterm"/>
    <property type="match status" value="1"/>
</dbReference>
<evidence type="ECO:0000313" key="9">
    <source>
        <dbReference type="Proteomes" id="UP000708805"/>
    </source>
</evidence>
<dbReference type="InterPro" id="IPR006260">
    <property type="entry name" value="TonB/TolA_C"/>
</dbReference>
<keyword evidence="3" id="KW-1133">Transmembrane helix</keyword>
<accession>A0A9X1CYH7</accession>
<dbReference type="SUPFAM" id="SSF74653">
    <property type="entry name" value="TolA/TonB C-terminal domain"/>
    <property type="match status" value="1"/>
</dbReference>
<dbReference type="AlphaFoldDB" id="A0A9X1CYH7"/>
<gene>
    <name evidence="7" type="ORF">J8641_00615</name>
    <name evidence="8" type="ORF">J8641_02370</name>
</gene>
<evidence type="ECO:0000313" key="8">
    <source>
        <dbReference type="EMBL" id="MBS9339683.1"/>
    </source>
</evidence>
<feature type="chain" id="PRO_5044166939" evidence="5">
    <location>
        <begin position="21"/>
        <end position="231"/>
    </location>
</feature>
<dbReference type="Proteomes" id="UP000708805">
    <property type="component" value="Unassembled WGS sequence"/>
</dbReference>
<dbReference type="Gene3D" id="3.30.1150.10">
    <property type="match status" value="1"/>
</dbReference>
<evidence type="ECO:0000313" key="7">
    <source>
        <dbReference type="EMBL" id="MBS9339363.1"/>
    </source>
</evidence>
<proteinExistence type="predicted"/>
<evidence type="ECO:0000259" key="6">
    <source>
        <dbReference type="PROSITE" id="PS52015"/>
    </source>
</evidence>
<evidence type="ECO:0000256" key="2">
    <source>
        <dbReference type="ARBA" id="ARBA00022692"/>
    </source>
</evidence>
<keyword evidence="2" id="KW-0812">Transmembrane</keyword>
<comment type="subcellular location">
    <subcellularLocation>
        <location evidence="1">Membrane</location>
        <topology evidence="1">Single-pass membrane protein</topology>
    </subcellularLocation>
</comment>
<evidence type="ECO:0000256" key="5">
    <source>
        <dbReference type="SAM" id="SignalP"/>
    </source>
</evidence>
<evidence type="ECO:0000256" key="4">
    <source>
        <dbReference type="ARBA" id="ARBA00023136"/>
    </source>
</evidence>
<keyword evidence="5" id="KW-0732">Signal</keyword>
<protein>
    <submittedName>
        <fullName evidence="7">Energy transducer TonB</fullName>
    </submittedName>
</protein>
<dbReference type="EMBL" id="JAGJWT010000001">
    <property type="protein sequence ID" value="MBS9339683.1"/>
    <property type="molecule type" value="Genomic_DNA"/>
</dbReference>
<reference evidence="7" key="1">
    <citation type="submission" date="2021-04" db="EMBL/GenBank/DDBJ databases">
        <title>Genomic characterization of endocarditis-associated Neisseria elongata subsp. nitroreducens.</title>
        <authorList>
            <person name="Schorner M."/>
            <person name="Passarelli-Araujo H."/>
            <person name="Scheffer M."/>
            <person name="Barazzetti F."/>
            <person name="Martins J."/>
            <person name="Machado H."/>
            <person name="Palmeiro J."/>
            <person name="Bazzo M."/>
        </authorList>
    </citation>
    <scope>NUCLEOTIDE SEQUENCE</scope>
    <source>
        <strain evidence="7">Nel_M001</strain>
    </source>
</reference>
<evidence type="ECO:0000256" key="1">
    <source>
        <dbReference type="ARBA" id="ARBA00004167"/>
    </source>
</evidence>
<dbReference type="GO" id="GO:0016020">
    <property type="term" value="C:membrane"/>
    <property type="evidence" value="ECO:0007669"/>
    <property type="project" value="UniProtKB-SubCell"/>
</dbReference>
<dbReference type="PROSITE" id="PS52015">
    <property type="entry name" value="TONB_CTD"/>
    <property type="match status" value="1"/>
</dbReference>
<dbReference type="EMBL" id="JAGJWT010000001">
    <property type="protein sequence ID" value="MBS9339363.1"/>
    <property type="molecule type" value="Genomic_DNA"/>
</dbReference>
<name>A0A9X1CYH7_NEIEL</name>
<comment type="caution">
    <text evidence="7">The sequence shown here is derived from an EMBL/GenBank/DDBJ whole genome shotgun (WGS) entry which is preliminary data.</text>
</comment>
<dbReference type="Pfam" id="PF03544">
    <property type="entry name" value="TonB_C"/>
    <property type="match status" value="1"/>
</dbReference>
<dbReference type="RefSeq" id="WP_107855048.1">
    <property type="nucleotide sequence ID" value="NZ_JAGJWT010000001.1"/>
</dbReference>
<evidence type="ECO:0000256" key="3">
    <source>
        <dbReference type="ARBA" id="ARBA00022989"/>
    </source>
</evidence>
<feature type="signal peptide" evidence="5">
    <location>
        <begin position="1"/>
        <end position="20"/>
    </location>
</feature>
<keyword evidence="4" id="KW-0472">Membrane</keyword>